<keyword evidence="3" id="KW-0158">Chromosome</keyword>
<feature type="compositionally biased region" description="Polar residues" evidence="12">
    <location>
        <begin position="744"/>
        <end position="761"/>
    </location>
</feature>
<feature type="region of interest" description="Disordered" evidence="12">
    <location>
        <begin position="787"/>
        <end position="816"/>
    </location>
</feature>
<evidence type="ECO:0000256" key="12">
    <source>
        <dbReference type="SAM" id="MobiDB-lite"/>
    </source>
</evidence>
<evidence type="ECO:0000256" key="7">
    <source>
        <dbReference type="ARBA" id="ARBA00023002"/>
    </source>
</evidence>
<sequence length="1724" mass="194188">MEQDRIDHPEGSRLSPFLLAHAAPVYRRETRSLKFQNGGRSVEKAYLQLNGENKFIPFRNSYGFGHMKGSEKNYTSPDVAYRKIQSPKPMQNGGIKRISSDGCMTDHEQIKKVRNHKEINGEDGYLVERQQQPDIYAAERNHHGENSFSGIRRSSKFDSGRSTPPAYKEKTHQESEHLNYNSDSLSHSKVNMVTMFNGANVSTSSKEHTNDELLQKTLSLCDRERTFCAMQKSSSHTDAVNLYAPLSPKTVQSADTSGQSIPTLSCQVELQQVPASMDARVHSMENSTKSPACVMATSNNDLHALPVGYRNVQETEGQATTESLAGDAVIDLKIQSNSNGNGTLSGYPDENYTVFKQNPAFRKDVQTTQLPGRNSILRMCPKDYSCSSQSGENLSEAMDGADRRQNRPKSQSPSVSQYSQSLQSSLQDIFSNEGLLILASLSALESLDGLRGSPEQLLQRLQIPEEGHPHRRGVDLPTESSPLPEKEKLPSANVKDQTSQAHLKSRWADLDSSSFQQRLSPQMSGQDLLKPVIQSQSHADELVHSKQYTGNPRTLKGISRKRIHKEERIYKGEESQMQHQPTAQQHLQLQKTSPQGHCLTADFSSRSSVQQHNQQWSLDYSQHGQRVEHDLDSQFKQQHLNPQTTETESFRRTPFSPHSQPICPSQQFAQSPEQQHVFRGKQTERFPQTVVPPHKTQIKSEPHTFSQNKLEEFIQIEKQYTKPPQSNAHTPYTGLNHSSHHNAKLSTNSSVPQTNTNSAHHYSSDSENKEHAVIRELFTLNNTQDMQHYPNNLAQNHEYPSSQEKEKPDQAPLQQYPHQPKQEYCNLSQDLSSQRTAQSPHTHIPQFSGTPPSITDHRGNFYPSMNGDSAKKYSVLRSHLLHKMERHKKEPYNNLLKPIKVEPNSHPSRCSPVLHKIEQQKEPFHNILKPIKLEPSPLPSLSSPLLHKTEQQKDTCHNLLTPIKVEPTSNPSLSSPTATRTTGKKKRRRIKREIQPFGPDNVNQRSIIETMEEQVKRFQVKSLFNNKPLKNKSPRHAKVETSGSVTVLTTHAKAPEFEGYVPGLAKQSMIPLEKTPTKRTSGSYLNNFLESPSTLFGTPIKNLLDTPVKTQYDFPSCNCVEQIVEKDEGPYYTHLGAGPSVAAIRDIMEERFGEKGDAIRIERVIYTGKEGRSSQGCPIAKWVIRRGSKTEKLLCLVRERAGHSCETAVVVIVILVWEGISRSLADTLYKELTDTLPKYGAITARRCALNEERTCACQGLDSETCGASFSFGCSWSMYYNGCKFARSKVPRKFKLSGDDPKEEERLEARLQNLSTMIAPTYKKMAPDAFNNQVEYENRALDCRLGLKEGRPFSGVTACLDFCAHSHRDLHNMQNGSTLVCTLTREDNREIGKIPEDEQLHVLPLYRASSVDEFGSAEGQEKKIESGAIQVLHSFRRKVRKHSEPVKTCRQKKLEAKRAAAERHAALQNGSIKSEKEKQPRQKHAESAGHAKHLAELLRLSGSSTQEQQQKPPRNSPSVSTYPALNHDRTTPSHDGTNRTNGANIHDNTPQTPTKTQTHVQDELEGVWSDSEQSFLDSDIGGVAVAPTHGSILIECAKRELHATTPLKNPNRHHPTRISLVFYQHKSMNEPKHGLALWEAKMAEKAREKEEDCEKYGPDYVAPKIYPKKVKREPAEMLQPEASEQTYMRFINSLLQRTVSKTTNSISTSTPYAFTRVTGPYNRYI</sequence>
<feature type="domain" description="Methylcytosine dioxygenase TET1-3 oxygenase" evidence="13">
    <location>
        <begin position="1274"/>
        <end position="1625"/>
    </location>
</feature>
<dbReference type="SMART" id="SM01333">
    <property type="entry name" value="Tet_JBP"/>
    <property type="match status" value="1"/>
</dbReference>
<feature type="region of interest" description="Disordered" evidence="12">
    <location>
        <begin position="686"/>
        <end position="706"/>
    </location>
</feature>
<comment type="cofactor">
    <cofactor evidence="11">
        <name>Zn(2+)</name>
        <dbReference type="ChEBI" id="CHEBI:29105"/>
    </cofactor>
    <text evidence="11">The zinc ions have a structural role.</text>
</comment>
<feature type="region of interest" description="Disordered" evidence="12">
    <location>
        <begin position="1502"/>
        <end position="1560"/>
    </location>
</feature>
<comment type="cofactor">
    <cofactor evidence="11">
        <name>Fe(2+)</name>
        <dbReference type="ChEBI" id="CHEBI:29033"/>
    </cofactor>
    <text evidence="11">Binds 1 Fe(2+) ion per subunit.</text>
</comment>
<comment type="subcellular location">
    <subcellularLocation>
        <location evidence="1">Chromosome</location>
    </subcellularLocation>
</comment>
<feature type="region of interest" description="Disordered" evidence="12">
    <location>
        <begin position="963"/>
        <end position="1001"/>
    </location>
</feature>
<evidence type="ECO:0000256" key="6">
    <source>
        <dbReference type="ARBA" id="ARBA00022964"/>
    </source>
</evidence>
<evidence type="ECO:0000256" key="4">
    <source>
        <dbReference type="ARBA" id="ARBA00022723"/>
    </source>
</evidence>
<comment type="catalytic activity">
    <reaction evidence="9 11">
        <text>a 5-formyl-2'-deoxycytidine in DNA + 2-oxoglutarate + O2 = a 5-carboxyl-2'-deoxycytidine in DNA + succinate + CO2 + H(+)</text>
        <dbReference type="Rhea" id="RHEA:53832"/>
        <dbReference type="Rhea" id="RHEA-COMP:13656"/>
        <dbReference type="Rhea" id="RHEA-COMP:13657"/>
        <dbReference type="ChEBI" id="CHEBI:15378"/>
        <dbReference type="ChEBI" id="CHEBI:15379"/>
        <dbReference type="ChEBI" id="CHEBI:16526"/>
        <dbReference type="ChEBI" id="CHEBI:16810"/>
        <dbReference type="ChEBI" id="CHEBI:30031"/>
        <dbReference type="ChEBI" id="CHEBI:137731"/>
        <dbReference type="ChEBI" id="CHEBI:137732"/>
        <dbReference type="EC" id="1.14.11.80"/>
    </reaction>
</comment>
<dbReference type="GO" id="GO:0045944">
    <property type="term" value="P:positive regulation of transcription by RNA polymerase II"/>
    <property type="evidence" value="ECO:0007669"/>
    <property type="project" value="TreeGrafter"/>
</dbReference>
<feature type="compositionally biased region" description="Polar residues" evidence="12">
    <location>
        <begin position="1502"/>
        <end position="1522"/>
    </location>
</feature>
<keyword evidence="8 11" id="KW-0408">Iron</keyword>
<gene>
    <name evidence="14" type="ORF">NDU88_005093</name>
</gene>
<comment type="function">
    <text evidence="11">Dioxygenase that catalyzes the conversion of the modified genomic base 5-methylcytosine (5mC) into 5-hydroxymethylcytosine (5hmC) and plays a key role in epigenetic chromatin reprogramming during embryonic development.</text>
</comment>
<keyword evidence="6 11" id="KW-0223">Dioxygenase</keyword>
<feature type="region of interest" description="Disordered" evidence="12">
    <location>
        <begin position="139"/>
        <end position="179"/>
    </location>
</feature>
<dbReference type="GO" id="GO:0070579">
    <property type="term" value="F:DNA 5-methylcytosine dioxygenase activity"/>
    <property type="evidence" value="ECO:0007669"/>
    <property type="project" value="UniProtKB-UniRule"/>
</dbReference>
<organism evidence="14 15">
    <name type="scientific">Pleurodeles waltl</name>
    <name type="common">Iberian ribbed newt</name>
    <dbReference type="NCBI Taxonomy" id="8319"/>
    <lineage>
        <taxon>Eukaryota</taxon>
        <taxon>Metazoa</taxon>
        <taxon>Chordata</taxon>
        <taxon>Craniata</taxon>
        <taxon>Vertebrata</taxon>
        <taxon>Euteleostomi</taxon>
        <taxon>Amphibia</taxon>
        <taxon>Batrachia</taxon>
        <taxon>Caudata</taxon>
        <taxon>Salamandroidea</taxon>
        <taxon>Salamandridae</taxon>
        <taxon>Pleurodelinae</taxon>
        <taxon>Pleurodeles</taxon>
    </lineage>
</organism>
<feature type="region of interest" description="Disordered" evidence="12">
    <location>
        <begin position="382"/>
        <end position="419"/>
    </location>
</feature>
<evidence type="ECO:0000256" key="3">
    <source>
        <dbReference type="ARBA" id="ARBA00022454"/>
    </source>
</evidence>
<dbReference type="Pfam" id="PF12851">
    <property type="entry name" value="Tet_JBP"/>
    <property type="match status" value="1"/>
</dbReference>
<feature type="region of interest" description="Disordered" evidence="12">
    <location>
        <begin position="464"/>
        <end position="502"/>
    </location>
</feature>
<feature type="compositionally biased region" description="Basic residues" evidence="12">
    <location>
        <begin position="982"/>
        <end position="991"/>
    </location>
</feature>
<feature type="compositionally biased region" description="Basic and acidic residues" evidence="12">
    <location>
        <begin position="1441"/>
        <end position="1464"/>
    </location>
</feature>
<feature type="region of interest" description="Disordered" evidence="12">
    <location>
        <begin position="723"/>
        <end position="769"/>
    </location>
</feature>
<comment type="similarity">
    <text evidence="2 11">Belongs to the TET family.</text>
</comment>
<accession>A0AAV7WW54</accession>
<feature type="region of interest" description="Disordered" evidence="12">
    <location>
        <begin position="828"/>
        <end position="853"/>
    </location>
</feature>
<dbReference type="GO" id="GO:0141166">
    <property type="term" value="P:chromosomal 5-methylcytosine DNA demethylation pathway"/>
    <property type="evidence" value="ECO:0007669"/>
    <property type="project" value="UniProtKB-UniRule"/>
</dbReference>
<evidence type="ECO:0000256" key="9">
    <source>
        <dbReference type="ARBA" id="ARBA00047840"/>
    </source>
</evidence>
<comment type="catalytic activity">
    <reaction evidence="10 11">
        <text>a 5-hydroxymethyl-2'-deoxycytidine in DNA + 2-oxoglutarate + O2 = a 5-formyl-2'-deoxycytidine in DNA + succinate + CO2 + H2O</text>
        <dbReference type="Rhea" id="RHEA:53828"/>
        <dbReference type="Rhea" id="RHEA-COMP:13315"/>
        <dbReference type="Rhea" id="RHEA-COMP:13656"/>
        <dbReference type="ChEBI" id="CHEBI:15377"/>
        <dbReference type="ChEBI" id="CHEBI:15379"/>
        <dbReference type="ChEBI" id="CHEBI:16526"/>
        <dbReference type="ChEBI" id="CHEBI:16810"/>
        <dbReference type="ChEBI" id="CHEBI:30031"/>
        <dbReference type="ChEBI" id="CHEBI:136731"/>
        <dbReference type="ChEBI" id="CHEBI:137731"/>
        <dbReference type="EC" id="1.14.11.80"/>
    </reaction>
</comment>
<reference evidence="14" key="1">
    <citation type="journal article" date="2022" name="bioRxiv">
        <title>Sequencing and chromosome-scale assembly of the giantPleurodeles waltlgenome.</title>
        <authorList>
            <person name="Brown T."/>
            <person name="Elewa A."/>
            <person name="Iarovenko S."/>
            <person name="Subramanian E."/>
            <person name="Araus A.J."/>
            <person name="Petzold A."/>
            <person name="Susuki M."/>
            <person name="Suzuki K.-i.T."/>
            <person name="Hayashi T."/>
            <person name="Toyoda A."/>
            <person name="Oliveira C."/>
            <person name="Osipova E."/>
            <person name="Leigh N.D."/>
            <person name="Simon A."/>
            <person name="Yun M.H."/>
        </authorList>
    </citation>
    <scope>NUCLEOTIDE SEQUENCE</scope>
    <source>
        <strain evidence="14">20211129_DDA</strain>
        <tissue evidence="14">Liver</tissue>
    </source>
</reference>
<protein>
    <recommendedName>
        <fullName evidence="11">Methylcytosine dioxygenase TET</fullName>
        <ecNumber evidence="11">1.14.11.80</ecNumber>
    </recommendedName>
</protein>
<feature type="compositionally biased region" description="Low complexity" evidence="12">
    <location>
        <begin position="410"/>
        <end position="419"/>
    </location>
</feature>
<evidence type="ECO:0000256" key="11">
    <source>
        <dbReference type="RuleBase" id="RU367064"/>
    </source>
</evidence>
<evidence type="ECO:0000313" key="14">
    <source>
        <dbReference type="EMBL" id="KAJ1217499.1"/>
    </source>
</evidence>
<dbReference type="EC" id="1.14.11.80" evidence="11"/>
<evidence type="ECO:0000256" key="10">
    <source>
        <dbReference type="ARBA" id="ARBA00049431"/>
    </source>
</evidence>
<feature type="compositionally biased region" description="Polar residues" evidence="12">
    <location>
        <begin position="1532"/>
        <end position="1558"/>
    </location>
</feature>
<evidence type="ECO:0000256" key="2">
    <source>
        <dbReference type="ARBA" id="ARBA00007502"/>
    </source>
</evidence>
<comment type="catalytic activity">
    <reaction evidence="11">
        <text>a 5-methyl-2'-deoxycytidine in DNA + 2-oxoglutarate + O2 = a 5-hydroxymethyl-2'-deoxycytidine in DNA + succinate + CO2</text>
        <dbReference type="Rhea" id="RHEA:52636"/>
        <dbReference type="Rhea" id="RHEA-COMP:11370"/>
        <dbReference type="Rhea" id="RHEA-COMP:13315"/>
        <dbReference type="ChEBI" id="CHEBI:15379"/>
        <dbReference type="ChEBI" id="CHEBI:16526"/>
        <dbReference type="ChEBI" id="CHEBI:16810"/>
        <dbReference type="ChEBI" id="CHEBI:30031"/>
        <dbReference type="ChEBI" id="CHEBI:85454"/>
        <dbReference type="ChEBI" id="CHEBI:136731"/>
        <dbReference type="EC" id="1.14.11.80"/>
    </reaction>
</comment>
<dbReference type="GO" id="GO:0005634">
    <property type="term" value="C:nucleus"/>
    <property type="evidence" value="ECO:0007669"/>
    <property type="project" value="UniProtKB-UniRule"/>
</dbReference>
<dbReference type="GO" id="GO:0030099">
    <property type="term" value="P:myeloid cell differentiation"/>
    <property type="evidence" value="ECO:0007669"/>
    <property type="project" value="TreeGrafter"/>
</dbReference>
<keyword evidence="7 11" id="KW-0560">Oxidoreductase</keyword>
<feature type="compositionally biased region" description="Basic and acidic residues" evidence="12">
    <location>
        <begin position="464"/>
        <end position="474"/>
    </location>
</feature>
<evidence type="ECO:0000256" key="8">
    <source>
        <dbReference type="ARBA" id="ARBA00023004"/>
    </source>
</evidence>
<feature type="compositionally biased region" description="Polar residues" evidence="12">
    <location>
        <begin position="967"/>
        <end position="976"/>
    </location>
</feature>
<comment type="caution">
    <text evidence="14">The sequence shown here is derived from an EMBL/GenBank/DDBJ whole genome shotgun (WGS) entry which is preliminary data.</text>
</comment>
<evidence type="ECO:0000313" key="15">
    <source>
        <dbReference type="Proteomes" id="UP001066276"/>
    </source>
</evidence>
<dbReference type="InterPro" id="IPR040175">
    <property type="entry name" value="TET1/2/3"/>
</dbReference>
<keyword evidence="5 11" id="KW-0862">Zinc</keyword>
<evidence type="ECO:0000259" key="13">
    <source>
        <dbReference type="SMART" id="SM01333"/>
    </source>
</evidence>
<feature type="compositionally biased region" description="Polar residues" evidence="12">
    <location>
        <begin position="787"/>
        <end position="802"/>
    </location>
</feature>
<keyword evidence="15" id="KW-1185">Reference proteome</keyword>
<dbReference type="PANTHER" id="PTHR23358:SF3">
    <property type="entry name" value="METHYLCYTOSINE DIOXYGENASE TET2"/>
    <property type="match status" value="1"/>
</dbReference>
<dbReference type="CDD" id="cd18896">
    <property type="entry name" value="TET2"/>
    <property type="match status" value="1"/>
</dbReference>
<feature type="compositionally biased region" description="Polar residues" evidence="12">
    <location>
        <begin position="723"/>
        <end position="737"/>
    </location>
</feature>
<feature type="region of interest" description="Disordered" evidence="12">
    <location>
        <begin position="639"/>
        <end position="661"/>
    </location>
</feature>
<dbReference type="GO" id="GO:0008270">
    <property type="term" value="F:zinc ion binding"/>
    <property type="evidence" value="ECO:0007669"/>
    <property type="project" value="UniProtKB-UniRule"/>
</dbReference>
<dbReference type="GO" id="GO:0040029">
    <property type="term" value="P:epigenetic regulation of gene expression"/>
    <property type="evidence" value="ECO:0007669"/>
    <property type="project" value="InterPro"/>
</dbReference>
<feature type="compositionally biased region" description="Basic and acidic residues" evidence="12">
    <location>
        <begin position="167"/>
        <end position="177"/>
    </location>
</feature>
<feature type="region of interest" description="Disordered" evidence="12">
    <location>
        <begin position="1439"/>
        <end position="1488"/>
    </location>
</feature>
<feature type="compositionally biased region" description="Basic and acidic residues" evidence="12">
    <location>
        <begin position="1472"/>
        <end position="1488"/>
    </location>
</feature>
<dbReference type="Proteomes" id="UP001066276">
    <property type="component" value="Chromosome 1_1"/>
</dbReference>
<dbReference type="EMBL" id="JANPWB010000001">
    <property type="protein sequence ID" value="KAJ1217499.1"/>
    <property type="molecule type" value="Genomic_DNA"/>
</dbReference>
<keyword evidence="4 11" id="KW-0479">Metal-binding</keyword>
<proteinExistence type="inferred from homology"/>
<evidence type="ECO:0000256" key="5">
    <source>
        <dbReference type="ARBA" id="ARBA00022833"/>
    </source>
</evidence>
<evidence type="ECO:0000256" key="1">
    <source>
        <dbReference type="ARBA" id="ARBA00004286"/>
    </source>
</evidence>
<dbReference type="InterPro" id="IPR024779">
    <property type="entry name" value="2OGFeDO_JBP1/TET_oxygenase_dom"/>
</dbReference>
<dbReference type="GO" id="GO:0005694">
    <property type="term" value="C:chromosome"/>
    <property type="evidence" value="ECO:0007669"/>
    <property type="project" value="UniProtKB-SubCell"/>
</dbReference>
<dbReference type="InterPro" id="IPR046942">
    <property type="entry name" value="TET_oxygenase"/>
</dbReference>
<dbReference type="PANTHER" id="PTHR23358">
    <property type="entry name" value="METHYLCYTOSINE DIOXYGENASE TET"/>
    <property type="match status" value="1"/>
</dbReference>
<name>A0AAV7WW54_PLEWA</name>